<organism evidence="5 6">
    <name type="scientific">Candidatus Pullibacteroides excrementavium</name>
    <dbReference type="NCBI Taxonomy" id="2840905"/>
    <lineage>
        <taxon>Bacteria</taxon>
        <taxon>Pseudomonadati</taxon>
        <taxon>Bacteroidota</taxon>
        <taxon>Bacteroidia</taxon>
        <taxon>Bacteroidales</taxon>
        <taxon>Candidatus Pullibacteroides</taxon>
    </lineage>
</organism>
<comment type="catalytic activity">
    <reaction evidence="1">
        <text>2-phosphoglycolate + H2O = glycolate + phosphate</text>
        <dbReference type="Rhea" id="RHEA:14369"/>
        <dbReference type="ChEBI" id="CHEBI:15377"/>
        <dbReference type="ChEBI" id="CHEBI:29805"/>
        <dbReference type="ChEBI" id="CHEBI:43474"/>
        <dbReference type="ChEBI" id="CHEBI:58033"/>
        <dbReference type="EC" id="3.1.3.18"/>
    </reaction>
</comment>
<gene>
    <name evidence="5" type="ORF">IAB08_09575</name>
</gene>
<dbReference type="InterPro" id="IPR006439">
    <property type="entry name" value="HAD-SF_hydro_IA"/>
</dbReference>
<dbReference type="PANTHER" id="PTHR43434">
    <property type="entry name" value="PHOSPHOGLYCOLATE PHOSPHATASE"/>
    <property type="match status" value="1"/>
</dbReference>
<dbReference type="InterPro" id="IPR036412">
    <property type="entry name" value="HAD-like_sf"/>
</dbReference>
<evidence type="ECO:0000313" key="6">
    <source>
        <dbReference type="Proteomes" id="UP000823612"/>
    </source>
</evidence>
<evidence type="ECO:0000256" key="1">
    <source>
        <dbReference type="ARBA" id="ARBA00000830"/>
    </source>
</evidence>
<reference evidence="5" key="2">
    <citation type="journal article" date="2021" name="PeerJ">
        <title>Extensive microbial diversity within the chicken gut microbiome revealed by metagenomics and culture.</title>
        <authorList>
            <person name="Gilroy R."/>
            <person name="Ravi A."/>
            <person name="Getino M."/>
            <person name="Pursley I."/>
            <person name="Horton D.L."/>
            <person name="Alikhan N.F."/>
            <person name="Baker D."/>
            <person name="Gharbi K."/>
            <person name="Hall N."/>
            <person name="Watson M."/>
            <person name="Adriaenssens E.M."/>
            <person name="Foster-Nyarko E."/>
            <person name="Jarju S."/>
            <person name="Secka A."/>
            <person name="Antonio M."/>
            <person name="Oren A."/>
            <person name="Chaudhuri R.R."/>
            <person name="La Ragione R."/>
            <person name="Hildebrand F."/>
            <person name="Pallen M.J."/>
        </authorList>
    </citation>
    <scope>NUCLEOTIDE SEQUENCE</scope>
    <source>
        <strain evidence="5">2889</strain>
    </source>
</reference>
<dbReference type="InterPro" id="IPR023214">
    <property type="entry name" value="HAD_sf"/>
</dbReference>
<dbReference type="GO" id="GO:0006281">
    <property type="term" value="P:DNA repair"/>
    <property type="evidence" value="ECO:0007669"/>
    <property type="project" value="TreeGrafter"/>
</dbReference>
<comment type="caution">
    <text evidence="5">The sequence shown here is derived from an EMBL/GenBank/DDBJ whole genome shotgun (WGS) entry which is preliminary data.</text>
</comment>
<dbReference type="PANTHER" id="PTHR43434:SF1">
    <property type="entry name" value="PHOSPHOGLYCOLATE PHOSPHATASE"/>
    <property type="match status" value="1"/>
</dbReference>
<dbReference type="GO" id="GO:0005829">
    <property type="term" value="C:cytosol"/>
    <property type="evidence" value="ECO:0007669"/>
    <property type="project" value="TreeGrafter"/>
</dbReference>
<name>A0A9D9H030_9BACT</name>
<dbReference type="Gene3D" id="3.40.50.1000">
    <property type="entry name" value="HAD superfamily/HAD-like"/>
    <property type="match status" value="2"/>
</dbReference>
<comment type="similarity">
    <text evidence="3">Belongs to the HAD-like hydrolase superfamily. CbbY/CbbZ/Gph/YieH family.</text>
</comment>
<comment type="pathway">
    <text evidence="2">Organic acid metabolism; glycolate biosynthesis; glycolate from 2-phosphoglycolate: step 1/1.</text>
</comment>
<keyword evidence="5" id="KW-0378">Hydrolase</keyword>
<dbReference type="EC" id="3.1.3.18" evidence="4"/>
<dbReference type="AlphaFoldDB" id="A0A9D9H030"/>
<dbReference type="NCBIfam" id="TIGR01549">
    <property type="entry name" value="HAD-SF-IA-v1"/>
    <property type="match status" value="1"/>
</dbReference>
<proteinExistence type="inferred from homology"/>
<evidence type="ECO:0000256" key="4">
    <source>
        <dbReference type="ARBA" id="ARBA00013078"/>
    </source>
</evidence>
<evidence type="ECO:0000256" key="3">
    <source>
        <dbReference type="ARBA" id="ARBA00006171"/>
    </source>
</evidence>
<dbReference type="InterPro" id="IPR050155">
    <property type="entry name" value="HAD-like_hydrolase_sf"/>
</dbReference>
<dbReference type="Proteomes" id="UP000823612">
    <property type="component" value="Unassembled WGS sequence"/>
</dbReference>
<protein>
    <recommendedName>
        <fullName evidence="4">phosphoglycolate phosphatase</fullName>
        <ecNumber evidence="4">3.1.3.18</ecNumber>
    </recommendedName>
</protein>
<accession>A0A9D9H030</accession>
<evidence type="ECO:0000313" key="5">
    <source>
        <dbReference type="EMBL" id="MBO8433520.1"/>
    </source>
</evidence>
<dbReference type="EMBL" id="JADIMZ010000145">
    <property type="protein sequence ID" value="MBO8433520.1"/>
    <property type="molecule type" value="Genomic_DNA"/>
</dbReference>
<dbReference type="SUPFAM" id="SSF56784">
    <property type="entry name" value="HAD-like"/>
    <property type="match status" value="1"/>
</dbReference>
<dbReference type="Gene3D" id="1.10.150.240">
    <property type="entry name" value="Putative phosphatase, domain 2"/>
    <property type="match status" value="1"/>
</dbReference>
<dbReference type="Pfam" id="PF00702">
    <property type="entry name" value="Hydrolase"/>
    <property type="match status" value="1"/>
</dbReference>
<dbReference type="InterPro" id="IPR023198">
    <property type="entry name" value="PGP-like_dom2"/>
</dbReference>
<sequence length="284" mass="30952">MKCMDEVSVKAVIFDLDGTLIDSKEDLADATNRTLAEEGFPVWPVSQYGLFLGRGLRNLVWNALPEEKRDDATVERCRDKILADYGKNYLVKTTMYPGIADLLDALTARHIRLCVLSNKPDVVTKKIIAELFAPWKFDCVLGAGVSVPEAWRPSFAGEPGFSGKTLASAESASRQASSSGSVLSASAKASLAKSLASSEKPADGFRFLAMKPEPEAVFYICEQLGLKPAEVVYIGDSDVDMQTAANAGMRSIGVSWGFRGRQELAESGAWRIVDQAMEIMDWCH</sequence>
<evidence type="ECO:0000256" key="2">
    <source>
        <dbReference type="ARBA" id="ARBA00004818"/>
    </source>
</evidence>
<reference evidence="5" key="1">
    <citation type="submission" date="2020-10" db="EMBL/GenBank/DDBJ databases">
        <authorList>
            <person name="Gilroy R."/>
        </authorList>
    </citation>
    <scope>NUCLEOTIDE SEQUENCE</scope>
    <source>
        <strain evidence="5">2889</strain>
    </source>
</reference>
<dbReference type="Pfam" id="PF13242">
    <property type="entry name" value="Hydrolase_like"/>
    <property type="match status" value="1"/>
</dbReference>
<dbReference type="GO" id="GO:0008967">
    <property type="term" value="F:phosphoglycolate phosphatase activity"/>
    <property type="evidence" value="ECO:0007669"/>
    <property type="project" value="UniProtKB-EC"/>
</dbReference>